<organism evidence="1 2">
    <name type="scientific">Perkinsus chesapeaki</name>
    <name type="common">Clam parasite</name>
    <name type="synonym">Perkinsus andrewsi</name>
    <dbReference type="NCBI Taxonomy" id="330153"/>
    <lineage>
        <taxon>Eukaryota</taxon>
        <taxon>Sar</taxon>
        <taxon>Alveolata</taxon>
        <taxon>Perkinsozoa</taxon>
        <taxon>Perkinsea</taxon>
        <taxon>Perkinsida</taxon>
        <taxon>Perkinsidae</taxon>
        <taxon>Perkinsus</taxon>
    </lineage>
</organism>
<sequence length="221" mass="25250">MRLYSFTAAAATVLIFDHVKCLASSLLRERVVKGVLSKLNGTVDNFRDKKMQPERRMNEGINIDILPSLEKIVGLYLPEENPLKEHSEESLYLAFSKRDYGHKMKLGFITKTGPGERYKKATNIDGYGSPWFNVTLNRYTGYLQLDQASLSESQRDDFKKFLERLTAFLEVDEKAKLEDIITLEVQEDNIKMSVVSSTGDKERKAVLFTKANKRQSVEITV</sequence>
<gene>
    <name evidence="1" type="ORF">FOL47_007106</name>
</gene>
<protein>
    <submittedName>
        <fullName evidence="1">Uncharacterized protein</fullName>
    </submittedName>
</protein>
<name>A0A7J6MW59_PERCH</name>
<reference evidence="1 2" key="1">
    <citation type="submission" date="2020-04" db="EMBL/GenBank/DDBJ databases">
        <title>Perkinsus chesapeaki whole genome sequence.</title>
        <authorList>
            <person name="Bogema D.R."/>
        </authorList>
    </citation>
    <scope>NUCLEOTIDE SEQUENCE [LARGE SCALE GENOMIC DNA]</scope>
    <source>
        <strain evidence="1">ATCC PRA-425</strain>
    </source>
</reference>
<dbReference type="AlphaFoldDB" id="A0A7J6MW59"/>
<comment type="caution">
    <text evidence="1">The sequence shown here is derived from an EMBL/GenBank/DDBJ whole genome shotgun (WGS) entry which is preliminary data.</text>
</comment>
<evidence type="ECO:0000313" key="2">
    <source>
        <dbReference type="Proteomes" id="UP000591131"/>
    </source>
</evidence>
<accession>A0A7J6MW59</accession>
<proteinExistence type="predicted"/>
<evidence type="ECO:0000313" key="1">
    <source>
        <dbReference type="EMBL" id="KAF4675865.1"/>
    </source>
</evidence>
<dbReference type="EMBL" id="JAAPAO010000041">
    <property type="protein sequence ID" value="KAF4675865.1"/>
    <property type="molecule type" value="Genomic_DNA"/>
</dbReference>
<dbReference type="Proteomes" id="UP000591131">
    <property type="component" value="Unassembled WGS sequence"/>
</dbReference>
<keyword evidence="2" id="KW-1185">Reference proteome</keyword>